<dbReference type="InterPro" id="IPR045474">
    <property type="entry name" value="GEVED"/>
</dbReference>
<proteinExistence type="predicted"/>
<organism evidence="2 3">
    <name type="scientific">Lacinutrix venerupis</name>
    <dbReference type="NCBI Taxonomy" id="1486034"/>
    <lineage>
        <taxon>Bacteria</taxon>
        <taxon>Pseudomonadati</taxon>
        <taxon>Bacteroidota</taxon>
        <taxon>Flavobacteriia</taxon>
        <taxon>Flavobacteriales</taxon>
        <taxon>Flavobacteriaceae</taxon>
        <taxon>Lacinutrix</taxon>
    </lineage>
</organism>
<dbReference type="Pfam" id="PF13585">
    <property type="entry name" value="CHU_C"/>
    <property type="match status" value="1"/>
</dbReference>
<protein>
    <recommendedName>
        <fullName evidence="1">GEVED domain-containing protein</fullName>
    </recommendedName>
</protein>
<dbReference type="KEGG" id="lvn:BWR22_12195"/>
<keyword evidence="3" id="KW-1185">Reference proteome</keyword>
<evidence type="ECO:0000313" key="3">
    <source>
        <dbReference type="Proteomes" id="UP000187506"/>
    </source>
</evidence>
<dbReference type="Gene3D" id="2.60.40.10">
    <property type="entry name" value="Immunoglobulins"/>
    <property type="match status" value="1"/>
</dbReference>
<name>A0AAC9LLS7_9FLAO</name>
<feature type="domain" description="GEVED" evidence="1">
    <location>
        <begin position="74"/>
        <end position="130"/>
    </location>
</feature>
<reference evidence="2 3" key="1">
    <citation type="submission" date="2017-01" db="EMBL/GenBank/DDBJ databases">
        <title>Complete genome of Lacinutrix venerupis DOK2-8 isolated from seawater in Dokdo.</title>
        <authorList>
            <person name="Chi W.-J."/>
            <person name="Kim J.H."/>
        </authorList>
    </citation>
    <scope>NUCLEOTIDE SEQUENCE [LARGE SCALE GENOMIC DNA]</scope>
    <source>
        <strain evidence="2 3">DOK2-8</strain>
    </source>
</reference>
<accession>A0AAC9LLS7</accession>
<dbReference type="EMBL" id="CP019352">
    <property type="protein sequence ID" value="APY01036.1"/>
    <property type="molecule type" value="Genomic_DNA"/>
</dbReference>
<evidence type="ECO:0000313" key="2">
    <source>
        <dbReference type="EMBL" id="APY01036.1"/>
    </source>
</evidence>
<gene>
    <name evidence="2" type="ORF">BWR22_12195</name>
</gene>
<dbReference type="InterPro" id="IPR036179">
    <property type="entry name" value="Ig-like_dom_sf"/>
</dbReference>
<sequence>MYTNKTKQQLYLLLCFFILTSQEKINSQIVIGTPNLGFTQACANTEFNNFSTTFVFSPESGLNASNQFLIELSNENGDFSNATTIYTSTAGSVTTSPATLNFSIPTTTAGENYRIRIKSTAPVATSSGSASFAAYYKIQDAPFTINNLVSTGAYCAGGSYLLSIDNPGTGNNNSPLNYPSLTYSWYKETSPTTSVFVSNGATLSVNQEGTYFVETDYGSCTSNSFSNRVTITEVTSGETTAGISSSLGNPFCPDQGPTVLSAINGNSYQWFKDGVSIPEATNQMYETTESGIYAVQVDLGDCSVSGVIDLISELFEASINVEETNTIEEGETLNITVTSTATSPAFEWFLDNTLIPEATGNSFNASNFGNYTVIITETSGCEGSRTFTFTINEAFDPFPDVEKIPNLISPNGDTINDTWTLPTKYVTGTNTEVLIMDNRGKIVLQTKDYLNNWPENDLELTNVNKVFYYIITTQDNEVKKGSITIIK</sequence>
<dbReference type="SUPFAM" id="SSF48726">
    <property type="entry name" value="Immunoglobulin"/>
    <property type="match status" value="1"/>
</dbReference>
<evidence type="ECO:0000259" key="1">
    <source>
        <dbReference type="Pfam" id="PF20009"/>
    </source>
</evidence>
<dbReference type="InterPro" id="IPR013783">
    <property type="entry name" value="Ig-like_fold"/>
</dbReference>
<dbReference type="Proteomes" id="UP000187506">
    <property type="component" value="Chromosome"/>
</dbReference>
<dbReference type="AlphaFoldDB" id="A0AAC9LLS7"/>
<dbReference type="Pfam" id="PF20009">
    <property type="entry name" value="GEVED"/>
    <property type="match status" value="1"/>
</dbReference>
<dbReference type="RefSeq" id="WP_076733940.1">
    <property type="nucleotide sequence ID" value="NZ_CP019352.1"/>
</dbReference>